<dbReference type="PANTHER" id="PTHR10635">
    <property type="entry name" value="COATOMER SUBUNIT BETA"/>
    <property type="match status" value="1"/>
</dbReference>
<dbReference type="Gene3D" id="1.25.10.10">
    <property type="entry name" value="Leucine-rich Repeat Variant"/>
    <property type="match status" value="1"/>
</dbReference>
<comment type="subunit">
    <text evidence="10">Oligomeric complex that consists of at least the alpha, beta, beta', gamma, delta, epsilon and zeta subunits.</text>
</comment>
<feature type="domain" description="Coatomer beta subunit appendage platform" evidence="13">
    <location>
        <begin position="748"/>
        <end position="868"/>
    </location>
</feature>
<dbReference type="Pfam" id="PF07718">
    <property type="entry name" value="Coatamer_beta_C"/>
    <property type="match status" value="1"/>
</dbReference>
<dbReference type="InterPro" id="IPR016460">
    <property type="entry name" value="COPB1"/>
</dbReference>
<dbReference type="InterPro" id="IPR011710">
    <property type="entry name" value="Coatomer_bsu_C"/>
</dbReference>
<evidence type="ECO:0000256" key="3">
    <source>
        <dbReference type="ARBA" id="ARBA00022490"/>
    </source>
</evidence>
<sequence>MNDESAPFLCPPKDQSSAKWDEIEESLSNMNDQQGQIRALKQLIQYQASGESPPESVLMKTIQYTATSKNHIIKKHLFLYYEIVDTRDRKGNLKSEFLLICDALRNDLIHPNQYLRAAALRLVSKFQEPELISPLVSTISESLTHHSSYVRRHAVVAIGRINQRWPNLAPDAPEEIADLLRVEKDPSCRRVAFLVLCDISRDLAAEFLDEAVDENLLNLSQSMQLTATALIRSLCNDKRRNSYLPALYDLLGSPSAGVQLASALTLLDLTSTTTASRDGLTTLCKIMLSVPNSSLQLSIADQIERLIPTHTSVAQELAVELLNALKAKPIRAKILGIVQKLTTTDNAANIAQALIRYAQSANSLRQNENEKNDSILFIRQILSTLRIIIASHPIALKYVYEGVNSFIADSDSQISYDAMEIIRDIAKSAPELRKVISVHLENLLGSVRTSRVLRMALFIISLYTNNPDSVDVICEAFAEDETQANAADITTVVLEDGTYVQRTSAEVVDDSPSLYSILCKEPFLVSSVSVSLARICCRLSGANAQRAIDFIKSAIVKANVETELNRIGFALMALEHPNDEHVKDILLNASEETFNQFISNQMQSICVKPTESSSQVSAVDQMINFSSLLGKRFTPPSRSIQRVEKKKGELIQLTGSSDTIFCECRLIANKFDISLDFRLLNQTNTLFTNVKVELNCVGKLELIDRPSPLRLPPDTSENVRFTVKVTSAEDSRIFGTISYDVTSMQGTDQRILPLAVITVSSADYMVPAYIDPTSFRKKWEEFEWERKIQIHCSFPTLTDFVNKICQISKLKLISDPDPDLPFLTANLYSRSFFGEEVLANVNVEMNEGTISGFFRLRTDSQSMALSFSRLIENIE</sequence>
<dbReference type="InterPro" id="IPR002553">
    <property type="entry name" value="Clathrin/coatomer_adapt-like_N"/>
</dbReference>
<dbReference type="GO" id="GO:0030126">
    <property type="term" value="C:COPI vesicle coat"/>
    <property type="evidence" value="ECO:0007669"/>
    <property type="project" value="InterPro"/>
</dbReference>
<keyword evidence="4" id="KW-0677">Repeat</keyword>
<comment type="function">
    <text evidence="10">The coatomer is a cytosolic protein complex that binds to dilysine motifs and reversibly associates with Golgi non-clathrin-coated vesicles, which further mediate biosynthetic protein transport from the ER, via the Golgi up to the trans Golgi network. Coatomer complex is required for budding from Golgi membranes, and is essential for the retrograde Golgi-to-ER transport of dilysine-tagged proteins.</text>
</comment>
<keyword evidence="15" id="KW-1185">Reference proteome</keyword>
<dbReference type="InterPro" id="IPR011989">
    <property type="entry name" value="ARM-like"/>
</dbReference>
<evidence type="ECO:0000256" key="1">
    <source>
        <dbReference type="ARBA" id="ARBA00004255"/>
    </source>
</evidence>
<dbReference type="Proteomes" id="UP000179807">
    <property type="component" value="Unassembled WGS sequence"/>
</dbReference>
<evidence type="ECO:0000256" key="5">
    <source>
        <dbReference type="ARBA" id="ARBA00022892"/>
    </source>
</evidence>
<dbReference type="VEuPathDB" id="TrichDB:TRFO_04140"/>
<evidence type="ECO:0000256" key="8">
    <source>
        <dbReference type="ARBA" id="ARBA00023136"/>
    </source>
</evidence>
<accession>A0A1J4KHX0</accession>
<keyword evidence="7 10" id="KW-0333">Golgi apparatus</keyword>
<protein>
    <recommendedName>
        <fullName evidence="10">Coatomer subunit beta</fullName>
    </recommendedName>
    <alternativeName>
        <fullName evidence="10">Beta-coat protein</fullName>
    </alternativeName>
</protein>
<dbReference type="RefSeq" id="XP_068363778.1">
    <property type="nucleotide sequence ID" value="XM_068491713.1"/>
</dbReference>
<dbReference type="AlphaFoldDB" id="A0A1J4KHX0"/>
<evidence type="ECO:0000259" key="12">
    <source>
        <dbReference type="Pfam" id="PF07718"/>
    </source>
</evidence>
<evidence type="ECO:0000256" key="4">
    <source>
        <dbReference type="ARBA" id="ARBA00022737"/>
    </source>
</evidence>
<evidence type="ECO:0000256" key="2">
    <source>
        <dbReference type="ARBA" id="ARBA00022448"/>
    </source>
</evidence>
<dbReference type="GO" id="GO:0000139">
    <property type="term" value="C:Golgi membrane"/>
    <property type="evidence" value="ECO:0007669"/>
    <property type="project" value="UniProtKB-SubCell"/>
</dbReference>
<evidence type="ECO:0000256" key="6">
    <source>
        <dbReference type="ARBA" id="ARBA00022927"/>
    </source>
</evidence>
<dbReference type="InterPro" id="IPR016024">
    <property type="entry name" value="ARM-type_fold"/>
</dbReference>
<dbReference type="EMBL" id="MLAK01000605">
    <property type="protein sequence ID" value="OHT10642.1"/>
    <property type="molecule type" value="Genomic_DNA"/>
</dbReference>
<reference evidence="14" key="1">
    <citation type="submission" date="2016-10" db="EMBL/GenBank/DDBJ databases">
        <authorList>
            <person name="Benchimol M."/>
            <person name="Almeida L.G."/>
            <person name="Vasconcelos A.T."/>
            <person name="Perreira-Neves A."/>
            <person name="Rosa I.A."/>
            <person name="Tasca T."/>
            <person name="Bogo M.R."/>
            <person name="de Souza W."/>
        </authorList>
    </citation>
    <scope>NUCLEOTIDE SEQUENCE [LARGE SCALE GENOMIC DNA]</scope>
    <source>
        <strain evidence="14">K</strain>
    </source>
</reference>
<dbReference type="PANTHER" id="PTHR10635:SF0">
    <property type="entry name" value="COATOMER SUBUNIT BETA"/>
    <property type="match status" value="1"/>
</dbReference>
<dbReference type="GO" id="GO:0006888">
    <property type="term" value="P:endoplasmic reticulum to Golgi vesicle-mediated transport"/>
    <property type="evidence" value="ECO:0007669"/>
    <property type="project" value="TreeGrafter"/>
</dbReference>
<evidence type="ECO:0000256" key="9">
    <source>
        <dbReference type="ARBA" id="ARBA00023329"/>
    </source>
</evidence>
<keyword evidence="6 10" id="KW-0653">Protein transport</keyword>
<proteinExistence type="predicted"/>
<keyword evidence="5 10" id="KW-0931">ER-Golgi transport</keyword>
<dbReference type="GeneID" id="94826417"/>
<feature type="domain" description="Clathrin/coatomer adaptor adaptin-like N-terminal" evidence="11">
    <location>
        <begin position="25"/>
        <end position="486"/>
    </location>
</feature>
<gene>
    <name evidence="14" type="ORF">TRFO_04140</name>
</gene>
<dbReference type="GO" id="GO:0005198">
    <property type="term" value="F:structural molecule activity"/>
    <property type="evidence" value="ECO:0007669"/>
    <property type="project" value="InterPro"/>
</dbReference>
<evidence type="ECO:0000256" key="10">
    <source>
        <dbReference type="PIRNR" id="PIRNR005727"/>
    </source>
</evidence>
<comment type="subcellular location">
    <subcellularLocation>
        <location evidence="10">Cytoplasm</location>
    </subcellularLocation>
    <subcellularLocation>
        <location evidence="1 10">Golgi apparatus membrane</location>
        <topology evidence="1 10">Peripheral membrane protein</topology>
        <orientation evidence="1 10">Cytoplasmic side</orientation>
    </subcellularLocation>
    <subcellularLocation>
        <location evidence="10">Cytoplasmic vesicle</location>
        <location evidence="10">COPI-coated vesicle membrane</location>
        <topology evidence="10">Peripheral membrane protein</topology>
        <orientation evidence="10">Cytoplasmic side</orientation>
    </subcellularLocation>
</comment>
<evidence type="ECO:0000313" key="15">
    <source>
        <dbReference type="Proteomes" id="UP000179807"/>
    </source>
</evidence>
<dbReference type="Pfam" id="PF14806">
    <property type="entry name" value="Coatomer_b_Cpla"/>
    <property type="match status" value="1"/>
</dbReference>
<name>A0A1J4KHX0_9EUKA</name>
<evidence type="ECO:0000259" key="11">
    <source>
        <dbReference type="Pfam" id="PF01602"/>
    </source>
</evidence>
<evidence type="ECO:0000313" key="14">
    <source>
        <dbReference type="EMBL" id="OHT10642.1"/>
    </source>
</evidence>
<keyword evidence="9 10" id="KW-0968">Cytoplasmic vesicle</keyword>
<organism evidence="14 15">
    <name type="scientific">Tritrichomonas foetus</name>
    <dbReference type="NCBI Taxonomy" id="1144522"/>
    <lineage>
        <taxon>Eukaryota</taxon>
        <taxon>Metamonada</taxon>
        <taxon>Parabasalia</taxon>
        <taxon>Tritrichomonadida</taxon>
        <taxon>Tritrichomonadidae</taxon>
        <taxon>Tritrichomonas</taxon>
    </lineage>
</organism>
<keyword evidence="3 10" id="KW-0963">Cytoplasm</keyword>
<dbReference type="Pfam" id="PF01602">
    <property type="entry name" value="Adaptin_N"/>
    <property type="match status" value="1"/>
</dbReference>
<dbReference type="InterPro" id="IPR029446">
    <property type="entry name" value="COPB1_appendage_platform_dom"/>
</dbReference>
<dbReference type="GO" id="GO:0006891">
    <property type="term" value="P:intra-Golgi vesicle-mediated transport"/>
    <property type="evidence" value="ECO:0007669"/>
    <property type="project" value="TreeGrafter"/>
</dbReference>
<keyword evidence="2 10" id="KW-0813">Transport</keyword>
<dbReference type="GO" id="GO:0006886">
    <property type="term" value="P:intracellular protein transport"/>
    <property type="evidence" value="ECO:0007669"/>
    <property type="project" value="InterPro"/>
</dbReference>
<evidence type="ECO:0000259" key="13">
    <source>
        <dbReference type="Pfam" id="PF14806"/>
    </source>
</evidence>
<comment type="caution">
    <text evidence="14">The sequence shown here is derived from an EMBL/GenBank/DDBJ whole genome shotgun (WGS) entry which is preliminary data.</text>
</comment>
<dbReference type="OrthoDB" id="10261439at2759"/>
<keyword evidence="8 10" id="KW-0472">Membrane</keyword>
<feature type="domain" description="Coatomer beta subunit C-terminal" evidence="12">
    <location>
        <begin position="640"/>
        <end position="740"/>
    </location>
</feature>
<dbReference type="PIRSF" id="PIRSF005727">
    <property type="entry name" value="Coatomer_beta_subunit"/>
    <property type="match status" value="1"/>
</dbReference>
<evidence type="ECO:0000256" key="7">
    <source>
        <dbReference type="ARBA" id="ARBA00023034"/>
    </source>
</evidence>
<dbReference type="SUPFAM" id="SSF48371">
    <property type="entry name" value="ARM repeat"/>
    <property type="match status" value="1"/>
</dbReference>